<evidence type="ECO:0000256" key="8">
    <source>
        <dbReference type="ARBA" id="ARBA00022481"/>
    </source>
</evidence>
<keyword evidence="11" id="KW-0694">RNA-binding</keyword>
<dbReference type="Gene3D" id="3.40.50.300">
    <property type="entry name" value="P-loop containing nucleotide triphosphate hydrolases"/>
    <property type="match status" value="1"/>
</dbReference>
<dbReference type="Pfam" id="PF05881">
    <property type="entry name" value="CNPase"/>
    <property type="match status" value="1"/>
</dbReference>
<dbReference type="GO" id="GO:0005737">
    <property type="term" value="C:cytoplasm"/>
    <property type="evidence" value="ECO:0007669"/>
    <property type="project" value="TreeGrafter"/>
</dbReference>
<evidence type="ECO:0000256" key="1">
    <source>
        <dbReference type="ARBA" id="ARBA00000610"/>
    </source>
</evidence>
<dbReference type="GO" id="GO:0004113">
    <property type="term" value="F:2',3'-cyclic-nucleotide 3'-phosphodiesterase activity"/>
    <property type="evidence" value="ECO:0007669"/>
    <property type="project" value="UniProtKB-EC"/>
</dbReference>
<dbReference type="Gene3D" id="3.90.1740.10">
    <property type="entry name" value="2',3'-cyclic nucleotide 3'-phosphodiesterase superfamily"/>
    <property type="match status" value="1"/>
</dbReference>
<sequence>MGQKNSVGQPKSSGGSSNHVVNNTSTNVIPVEENHQHQDLEADSHQYLDYPFLRDETTLNYLSGSKTMFIMRGLPGSGKSCIANAIHTTYKNSVICSADDYFICNEKYEFDRDKLNEAHISCKDKAKKACEDNINVVVIDNTNIRQWEMEYYFDLAKETCYCVVLVEPHTSWKFSPQLLAGKNKHNVGVELLAARISQWEVVIPLYFGWYLNEADSHILSLVGMAHLEECLQVPAFLEDFKDFSKLTDISKLLRYYSLPKSCPGGMLHCTAKFCLGGKVPGSSEYASKEEVVDSCGRSYPLQIVGLLMTPRTFGARVKLEKEQLTLWGTSLASSGQFEPSFHPTSGTGSKAHVTLGCAEGVEAVTTGLDLEEIVACESEPDIGGSCPTYTLQRVRSSWQWLEQHPWTSRSRVVSRSVLKKLHPERWDDLDQAGYPGEAIINSSPPTSIHWCDRHGGEWRRPRTTNCPGYHQSYKKTHCTTSEAQARKPITLVVCQRHHLSAIKLTAPQSPTYLWAIATSKLAKWSFGPALCTTYNESQTGAYQSAGPHPSTCR</sequence>
<reference evidence="18" key="1">
    <citation type="submission" date="2020-11" db="EMBL/GenBank/DDBJ databases">
        <authorList>
            <person name="Tran Van P."/>
        </authorList>
    </citation>
    <scope>NUCLEOTIDE SEQUENCE</scope>
</reference>
<evidence type="ECO:0000256" key="7">
    <source>
        <dbReference type="ARBA" id="ARBA00014478"/>
    </source>
</evidence>
<keyword evidence="8" id="KW-0488">Methylation</keyword>
<proteinExistence type="inferred from homology"/>
<dbReference type="PANTHER" id="PTHR10156:SF0">
    <property type="entry name" value="2',3'-CYCLIC-NUCLEOTIDE 3'-PHOSPHODIESTERASE"/>
    <property type="match status" value="1"/>
</dbReference>
<dbReference type="SUPFAM" id="SSF55144">
    <property type="entry name" value="LigT-like"/>
    <property type="match status" value="1"/>
</dbReference>
<feature type="compositionally biased region" description="Low complexity" evidence="16">
    <location>
        <begin position="12"/>
        <end position="23"/>
    </location>
</feature>
<evidence type="ECO:0000256" key="14">
    <source>
        <dbReference type="ARBA" id="ARBA00023289"/>
    </source>
</evidence>
<feature type="region of interest" description="Disordered" evidence="16">
    <location>
        <begin position="1"/>
        <end position="23"/>
    </location>
</feature>
<evidence type="ECO:0000256" key="13">
    <source>
        <dbReference type="ARBA" id="ARBA00023288"/>
    </source>
</evidence>
<comment type="catalytic activity">
    <reaction evidence="1">
        <text>a nucleoside 2',3'-cyclic phosphate + H2O = a nucleoside 2'-phosphate + H(+)</text>
        <dbReference type="Rhea" id="RHEA:14489"/>
        <dbReference type="ChEBI" id="CHEBI:15377"/>
        <dbReference type="ChEBI" id="CHEBI:15378"/>
        <dbReference type="ChEBI" id="CHEBI:66954"/>
        <dbReference type="ChEBI" id="CHEBI:78552"/>
        <dbReference type="EC" id="3.1.4.37"/>
    </reaction>
</comment>
<organism evidence="18">
    <name type="scientific">Timema tahoe</name>
    <dbReference type="NCBI Taxonomy" id="61484"/>
    <lineage>
        <taxon>Eukaryota</taxon>
        <taxon>Metazoa</taxon>
        <taxon>Ecdysozoa</taxon>
        <taxon>Arthropoda</taxon>
        <taxon>Hexapoda</taxon>
        <taxon>Insecta</taxon>
        <taxon>Pterygota</taxon>
        <taxon>Neoptera</taxon>
        <taxon>Polyneoptera</taxon>
        <taxon>Phasmatodea</taxon>
        <taxon>Timematodea</taxon>
        <taxon>Timematoidea</taxon>
        <taxon>Timematidae</taxon>
        <taxon>Timema</taxon>
    </lineage>
</organism>
<dbReference type="InterPro" id="IPR008431">
    <property type="entry name" value="CNPase"/>
</dbReference>
<evidence type="ECO:0000256" key="12">
    <source>
        <dbReference type="ARBA" id="ARBA00023136"/>
    </source>
</evidence>
<keyword evidence="13" id="KW-0449">Lipoprotein</keyword>
<dbReference type="InterPro" id="IPR009097">
    <property type="entry name" value="Cyclic_Pdiesterase"/>
</dbReference>
<comment type="similarity">
    <text evidence="4">Belongs to the 2H phosphoesterase superfamily. CNPase family.</text>
</comment>
<evidence type="ECO:0000256" key="15">
    <source>
        <dbReference type="ARBA" id="ARBA00045937"/>
    </source>
</evidence>
<name>A0A7R9FKI6_9NEOP</name>
<dbReference type="Pfam" id="PF13671">
    <property type="entry name" value="AAA_33"/>
    <property type="match status" value="1"/>
</dbReference>
<comment type="subcellular location">
    <subcellularLocation>
        <location evidence="2">Melanosome</location>
    </subcellularLocation>
    <subcellularLocation>
        <location evidence="3">Membrane</location>
        <topology evidence="3">Lipid-anchor</topology>
    </subcellularLocation>
</comment>
<evidence type="ECO:0000259" key="17">
    <source>
        <dbReference type="Pfam" id="PF05881"/>
    </source>
</evidence>
<dbReference type="SUPFAM" id="SSF52540">
    <property type="entry name" value="P-loop containing nucleoside triphosphate hydrolases"/>
    <property type="match status" value="1"/>
</dbReference>
<gene>
    <name evidence="18" type="ORF">TTEB3V08_LOCUS3107</name>
</gene>
<comment type="function">
    <text evidence="15">Catalyzes the formation of 2'-nucleotide products from 2',3'-cyclic substrates. May participate in RNA metabolism in the myelinating cell, CNP is the third most abundant protein in central nervous system myelin.</text>
</comment>
<dbReference type="InterPro" id="IPR027417">
    <property type="entry name" value="P-loop_NTPase"/>
</dbReference>
<evidence type="ECO:0000256" key="2">
    <source>
        <dbReference type="ARBA" id="ARBA00004223"/>
    </source>
</evidence>
<accession>A0A7R9FKI6</accession>
<evidence type="ECO:0000256" key="5">
    <source>
        <dbReference type="ARBA" id="ARBA00011781"/>
    </source>
</evidence>
<evidence type="ECO:0000256" key="11">
    <source>
        <dbReference type="ARBA" id="ARBA00022884"/>
    </source>
</evidence>
<evidence type="ECO:0000313" key="18">
    <source>
        <dbReference type="EMBL" id="CAD7455020.1"/>
    </source>
</evidence>
<dbReference type="EMBL" id="OE000778">
    <property type="protein sequence ID" value="CAD7455020.1"/>
    <property type="molecule type" value="Genomic_DNA"/>
</dbReference>
<feature type="domain" description="Cyclic nucleotide phosphodiesterase catalytic" evidence="17">
    <location>
        <begin position="203"/>
        <end position="378"/>
    </location>
</feature>
<keyword evidence="12" id="KW-0472">Membrane</keyword>
<evidence type="ECO:0000256" key="16">
    <source>
        <dbReference type="SAM" id="MobiDB-lite"/>
    </source>
</evidence>
<evidence type="ECO:0000256" key="6">
    <source>
        <dbReference type="ARBA" id="ARBA00012317"/>
    </source>
</evidence>
<comment type="subunit">
    <text evidence="5">Exists as monomers and homodimers.</text>
</comment>
<dbReference type="AlphaFoldDB" id="A0A7R9FKI6"/>
<keyword evidence="14" id="KW-0636">Prenylation</keyword>
<evidence type="ECO:0000256" key="9">
    <source>
        <dbReference type="ARBA" id="ARBA00022553"/>
    </source>
</evidence>
<dbReference type="GO" id="GO:0003723">
    <property type="term" value="F:RNA binding"/>
    <property type="evidence" value="ECO:0007669"/>
    <property type="project" value="UniProtKB-KW"/>
</dbReference>
<dbReference type="GO" id="GO:0009214">
    <property type="term" value="P:cyclic nucleotide catabolic process"/>
    <property type="evidence" value="ECO:0007669"/>
    <property type="project" value="InterPro"/>
</dbReference>
<keyword evidence="9" id="KW-0597">Phosphoprotein</keyword>
<keyword evidence="10" id="KW-0378">Hydrolase</keyword>
<evidence type="ECO:0000256" key="10">
    <source>
        <dbReference type="ARBA" id="ARBA00022801"/>
    </source>
</evidence>
<dbReference type="EC" id="3.1.4.37" evidence="6"/>
<feature type="compositionally biased region" description="Polar residues" evidence="16">
    <location>
        <begin position="1"/>
        <end position="11"/>
    </location>
</feature>
<dbReference type="GO" id="GO:0016020">
    <property type="term" value="C:membrane"/>
    <property type="evidence" value="ECO:0007669"/>
    <property type="project" value="UniProtKB-SubCell"/>
</dbReference>
<dbReference type="InterPro" id="IPR047325">
    <property type="entry name" value="CNPase_cat"/>
</dbReference>
<dbReference type="PANTHER" id="PTHR10156">
    <property type="entry name" value="2',3'-CYCLIC-NUCLEOTIDE 3'-PHOSPHODIESTERASE"/>
    <property type="match status" value="1"/>
</dbReference>
<protein>
    <recommendedName>
        <fullName evidence="7">2',3'-cyclic-nucleotide 3'-phosphodiesterase</fullName>
        <ecNumber evidence="6">3.1.4.37</ecNumber>
    </recommendedName>
</protein>
<evidence type="ECO:0000256" key="3">
    <source>
        <dbReference type="ARBA" id="ARBA00004635"/>
    </source>
</evidence>
<evidence type="ECO:0000256" key="4">
    <source>
        <dbReference type="ARBA" id="ARBA00008662"/>
    </source>
</evidence>